<dbReference type="GO" id="GO:0003700">
    <property type="term" value="F:DNA-binding transcription factor activity"/>
    <property type="evidence" value="ECO:0007669"/>
    <property type="project" value="InterPro"/>
</dbReference>
<evidence type="ECO:0000313" key="2">
    <source>
        <dbReference type="EMBL" id="QGU08152.1"/>
    </source>
</evidence>
<dbReference type="AlphaFoldDB" id="A0A6B8VRG6"/>
<dbReference type="RefSeq" id="WP_156231564.1">
    <property type="nucleotide sequence ID" value="NZ_CP046455.1"/>
</dbReference>
<proteinExistence type="predicted"/>
<organism evidence="2 3">
    <name type="scientific">Corynebacterium occultum</name>
    <dbReference type="NCBI Taxonomy" id="2675219"/>
    <lineage>
        <taxon>Bacteria</taxon>
        <taxon>Bacillati</taxon>
        <taxon>Actinomycetota</taxon>
        <taxon>Actinomycetes</taxon>
        <taxon>Mycobacteriales</taxon>
        <taxon>Corynebacteriaceae</taxon>
        <taxon>Corynebacterium</taxon>
    </lineage>
</organism>
<dbReference type="SUPFAM" id="SSF46785">
    <property type="entry name" value="Winged helix' DNA-binding domain"/>
    <property type="match status" value="1"/>
</dbReference>
<dbReference type="PRINTS" id="PR00598">
    <property type="entry name" value="HTHMARR"/>
</dbReference>
<dbReference type="PANTHER" id="PTHR33164:SF99">
    <property type="entry name" value="MARR FAMILY REGULATORY PROTEIN"/>
    <property type="match status" value="1"/>
</dbReference>
<keyword evidence="3" id="KW-1185">Reference proteome</keyword>
<dbReference type="PROSITE" id="PS50995">
    <property type="entry name" value="HTH_MARR_2"/>
    <property type="match status" value="1"/>
</dbReference>
<dbReference type="InterPro" id="IPR039422">
    <property type="entry name" value="MarR/SlyA-like"/>
</dbReference>
<dbReference type="InterPro" id="IPR000835">
    <property type="entry name" value="HTH_MarR-typ"/>
</dbReference>
<dbReference type="GO" id="GO:0006950">
    <property type="term" value="P:response to stress"/>
    <property type="evidence" value="ECO:0007669"/>
    <property type="project" value="TreeGrafter"/>
</dbReference>
<reference evidence="2 3" key="1">
    <citation type="submission" date="2019-11" db="EMBL/GenBank/DDBJ databases">
        <title>Complete genome sequence of Corynebacterium kalinowskii 1959, a novel Corynebacterium species isolated from soil of a small paddock in Vilsendorf, Germany.</title>
        <authorList>
            <person name="Schaffert L."/>
            <person name="Ruwe M."/>
            <person name="Milse J."/>
            <person name="Hanuschka K."/>
            <person name="Ortseifen V."/>
            <person name="Droste J."/>
            <person name="Brandt D."/>
            <person name="Schlueter L."/>
            <person name="Kutter Y."/>
            <person name="Vinke S."/>
            <person name="Viehoefer P."/>
            <person name="Jacob L."/>
            <person name="Luebke N.-C."/>
            <person name="Schulte-Berndt E."/>
            <person name="Hain C."/>
            <person name="Linder M."/>
            <person name="Schmidt P."/>
            <person name="Wollenschlaeger L."/>
            <person name="Luttermann T."/>
            <person name="Thieme E."/>
            <person name="Hassa J."/>
            <person name="Haak M."/>
            <person name="Wittchen M."/>
            <person name="Mentz A."/>
            <person name="Persicke M."/>
            <person name="Busche T."/>
            <person name="Ruckert C."/>
        </authorList>
    </citation>
    <scope>NUCLEOTIDE SEQUENCE [LARGE SCALE GENOMIC DNA]</scope>
    <source>
        <strain evidence="2 3">2039</strain>
    </source>
</reference>
<dbReference type="Pfam" id="PF01047">
    <property type="entry name" value="MarR"/>
    <property type="match status" value="1"/>
</dbReference>
<dbReference type="PANTHER" id="PTHR33164">
    <property type="entry name" value="TRANSCRIPTIONAL REGULATOR, MARR FAMILY"/>
    <property type="match status" value="1"/>
</dbReference>
<accession>A0A6B8VRG6</accession>
<sequence>MSEEPVKWLNEVEAAAWLNVWSLHVWLPNRLDAQLKEDFGISHYDYFALAQISMAPEKKLRMSELASVSDMTLSHLSRVVTRLEKQGWVQRIPDPDDGRSTLAELTDSGWELVQAAAPGHVAEVRSRIFDTLNAEEVAQLNNIAGKIVDALDPPRKARA</sequence>
<name>A0A6B8VRG6_9CORY</name>
<dbReference type="Proteomes" id="UP000424462">
    <property type="component" value="Chromosome"/>
</dbReference>
<dbReference type="KEGG" id="cok:COCCU_11205"/>
<feature type="domain" description="HTH marR-type" evidence="1">
    <location>
        <begin position="1"/>
        <end position="149"/>
    </location>
</feature>
<evidence type="ECO:0000313" key="3">
    <source>
        <dbReference type="Proteomes" id="UP000424462"/>
    </source>
</evidence>
<protein>
    <submittedName>
        <fullName evidence="2">Multiple antibiotic resistance protein MarR</fullName>
    </submittedName>
</protein>
<dbReference type="Gene3D" id="1.10.10.10">
    <property type="entry name" value="Winged helix-like DNA-binding domain superfamily/Winged helix DNA-binding domain"/>
    <property type="match status" value="1"/>
</dbReference>
<gene>
    <name evidence="2" type="primary">marR</name>
    <name evidence="2" type="ORF">COCCU_11205</name>
</gene>
<dbReference type="InterPro" id="IPR036390">
    <property type="entry name" value="WH_DNA-bd_sf"/>
</dbReference>
<dbReference type="SMART" id="SM00347">
    <property type="entry name" value="HTH_MARR"/>
    <property type="match status" value="1"/>
</dbReference>
<evidence type="ECO:0000259" key="1">
    <source>
        <dbReference type="PROSITE" id="PS50995"/>
    </source>
</evidence>
<dbReference type="InterPro" id="IPR036388">
    <property type="entry name" value="WH-like_DNA-bd_sf"/>
</dbReference>
<dbReference type="EMBL" id="CP046455">
    <property type="protein sequence ID" value="QGU08152.1"/>
    <property type="molecule type" value="Genomic_DNA"/>
</dbReference>